<sequence length="132" mass="14385">MNRPAHIDAMTQAERDQWIVDGYASAFAPELRLAQAALLAWASEAPESDGWPMPADVIRFAKCYGVTPAALGGLVGLLPHKVGRRTVWADMVRTPYVGHTVGIETFPREALRGYGLFRAASALIEREAATLH</sequence>
<dbReference type="AlphaFoldDB" id="A0A073INN8"/>
<evidence type="ECO:0000313" key="1">
    <source>
        <dbReference type="EMBL" id="KEJ91076.1"/>
    </source>
</evidence>
<evidence type="ECO:0000313" key="2">
    <source>
        <dbReference type="Proteomes" id="UP000027734"/>
    </source>
</evidence>
<dbReference type="OrthoDB" id="7861493at2"/>
<comment type="caution">
    <text evidence="1">The sequence shown here is derived from an EMBL/GenBank/DDBJ whole genome shotgun (WGS) entry which is preliminary data.</text>
</comment>
<protein>
    <submittedName>
        <fullName evidence="1">Uncharacterized protein</fullName>
    </submittedName>
</protein>
<proteinExistence type="predicted"/>
<dbReference type="STRING" id="1300350.Z948_1781"/>
<gene>
    <name evidence="1" type="ORF">DSW25_02480</name>
</gene>
<organism evidence="1 2">
    <name type="scientific">Sulfitobacter donghicola DSW-25 = KCTC 12864 = JCM 14565</name>
    <dbReference type="NCBI Taxonomy" id="1300350"/>
    <lineage>
        <taxon>Bacteria</taxon>
        <taxon>Pseudomonadati</taxon>
        <taxon>Pseudomonadota</taxon>
        <taxon>Alphaproteobacteria</taxon>
        <taxon>Rhodobacterales</taxon>
        <taxon>Roseobacteraceae</taxon>
        <taxon>Sulfitobacter</taxon>
    </lineage>
</organism>
<keyword evidence="2" id="KW-1185">Reference proteome</keyword>
<dbReference type="eggNOG" id="ENOG5033KCJ">
    <property type="taxonomic scope" value="Bacteria"/>
</dbReference>
<dbReference type="EMBL" id="JAMC01000001">
    <property type="protein sequence ID" value="KEJ91076.1"/>
    <property type="molecule type" value="Genomic_DNA"/>
</dbReference>
<dbReference type="RefSeq" id="WP_025059179.1">
    <property type="nucleotide sequence ID" value="NZ_JAMC01000001.1"/>
</dbReference>
<name>A0A073INN8_9RHOB</name>
<dbReference type="Proteomes" id="UP000027734">
    <property type="component" value="Unassembled WGS sequence"/>
</dbReference>
<reference evidence="1 2" key="1">
    <citation type="submission" date="2014-01" db="EMBL/GenBank/DDBJ databases">
        <title>Sulfitobacter donghicola JCM 14565 Genome Sequencing.</title>
        <authorList>
            <person name="Lai Q."/>
            <person name="Hong Z."/>
        </authorList>
    </citation>
    <scope>NUCLEOTIDE SEQUENCE [LARGE SCALE GENOMIC DNA]</scope>
    <source>
        <strain evidence="1 2">JCM 14565</strain>
    </source>
</reference>
<accession>A0A073INN8</accession>